<sequence length="100" mass="11690">MDVLTVVVSTADLRLAHLQEVKRRRRRSHVRNRRARGYKSPSERARSIARFFQMLPFHGVDPVDWFPDVVRSPSVTSFVSYESFDDTDWFAGNEWAEGSF</sequence>
<accession>A0A0E3UU62</accession>
<proteinExistence type="predicted"/>
<evidence type="ECO:0000313" key="1">
    <source>
        <dbReference type="EMBL" id="AKC94848.1"/>
    </source>
</evidence>
<dbReference type="Gene3D" id="1.20.5.3800">
    <property type="match status" value="1"/>
</dbReference>
<reference evidence="1 2" key="1">
    <citation type="journal article" date="2015" name="PLoS ONE">
        <title>Differential Responses to Virus Challenge of Laboratory and Wild Accessions of Australian Species of Nicotiana, and Comparative Analysis of RDR1 Gene Sequences.</title>
        <authorList>
            <person name="Wylie S.J."/>
            <person name="Zhang C."/>
            <person name="Long V."/>
            <person name="Roossinck M.J."/>
            <person name="Koh S.H."/>
            <person name="Jones M.G."/>
            <person name="Iqbal S."/>
            <person name="Li H."/>
        </authorList>
    </citation>
    <scope>NUCLEOTIDE SEQUENCE [LARGE SCALE GENOMIC DNA]</scope>
    <source>
        <strain evidence="1">SW-11</strain>
    </source>
</reference>
<evidence type="ECO:0000313" key="2">
    <source>
        <dbReference type="Proteomes" id="UP000246690"/>
    </source>
</evidence>
<organism evidence="1 2">
    <name type="scientific">Cucumber mosaic virus</name>
    <name type="common">cucumber mosaic cucumovirus</name>
    <dbReference type="NCBI Taxonomy" id="12305"/>
    <lineage>
        <taxon>Viruses</taxon>
        <taxon>Riboviria</taxon>
        <taxon>Orthornavirae</taxon>
        <taxon>Kitrinoviricota</taxon>
        <taxon>Alsuviricetes</taxon>
        <taxon>Martellivirales</taxon>
        <taxon>Bromoviridae</taxon>
        <taxon>Cucumovirus</taxon>
        <taxon>Cucumovirus CMV</taxon>
    </lineage>
</organism>
<name>A0A0E3UU62_9BROM</name>
<protein>
    <submittedName>
        <fullName evidence="1">2b protein</fullName>
    </submittedName>
</protein>
<dbReference type="Proteomes" id="UP000246690">
    <property type="component" value="Genome"/>
</dbReference>
<dbReference type="EMBL" id="KM434205">
    <property type="protein sequence ID" value="AKC94848.1"/>
    <property type="molecule type" value="Genomic_RNA"/>
</dbReference>